<gene>
    <name evidence="1" type="ORF">L9F63_014981</name>
</gene>
<proteinExistence type="predicted"/>
<accession>A0AAD8EL24</accession>
<reference evidence="1" key="1">
    <citation type="journal article" date="2023" name="IScience">
        <title>Live-bearing cockroach genome reveals convergent evolutionary mechanisms linked to viviparity in insects and beyond.</title>
        <authorList>
            <person name="Fouks B."/>
            <person name="Harrison M.C."/>
            <person name="Mikhailova A.A."/>
            <person name="Marchal E."/>
            <person name="English S."/>
            <person name="Carruthers M."/>
            <person name="Jennings E.C."/>
            <person name="Chiamaka E.L."/>
            <person name="Frigard R.A."/>
            <person name="Pippel M."/>
            <person name="Attardo G.M."/>
            <person name="Benoit J.B."/>
            <person name="Bornberg-Bauer E."/>
            <person name="Tobe S.S."/>
        </authorList>
    </citation>
    <scope>NUCLEOTIDE SEQUENCE</scope>
    <source>
        <strain evidence="1">Stay&amp;Tobe</strain>
    </source>
</reference>
<name>A0AAD8EL24_DIPPU</name>
<sequence length="113" mass="12761">MESSQEIQNVSEIQINLVGYPEVSMHTVCDDCLQNYKFTSKGKSGITIRKQIYPDASCCDPVPVPKNQDVSTKVMKMANRWEQLSTNSLTQNRKFAKSTGEIRNSTQDTNIEL</sequence>
<reference evidence="1" key="2">
    <citation type="submission" date="2023-05" db="EMBL/GenBank/DDBJ databases">
        <authorList>
            <person name="Fouks B."/>
        </authorList>
    </citation>
    <scope>NUCLEOTIDE SEQUENCE</scope>
    <source>
        <strain evidence="1">Stay&amp;Tobe</strain>
        <tissue evidence="1">Testes</tissue>
    </source>
</reference>
<organism evidence="1 2">
    <name type="scientific">Diploptera punctata</name>
    <name type="common">Pacific beetle cockroach</name>
    <dbReference type="NCBI Taxonomy" id="6984"/>
    <lineage>
        <taxon>Eukaryota</taxon>
        <taxon>Metazoa</taxon>
        <taxon>Ecdysozoa</taxon>
        <taxon>Arthropoda</taxon>
        <taxon>Hexapoda</taxon>
        <taxon>Insecta</taxon>
        <taxon>Pterygota</taxon>
        <taxon>Neoptera</taxon>
        <taxon>Polyneoptera</taxon>
        <taxon>Dictyoptera</taxon>
        <taxon>Blattodea</taxon>
        <taxon>Blaberoidea</taxon>
        <taxon>Blaberidae</taxon>
        <taxon>Diplopterinae</taxon>
        <taxon>Diploptera</taxon>
    </lineage>
</organism>
<keyword evidence="2" id="KW-1185">Reference proteome</keyword>
<feature type="non-terminal residue" evidence="1">
    <location>
        <position position="113"/>
    </location>
</feature>
<evidence type="ECO:0000313" key="1">
    <source>
        <dbReference type="EMBL" id="KAJ9593472.1"/>
    </source>
</evidence>
<dbReference type="AlphaFoldDB" id="A0AAD8EL24"/>
<comment type="caution">
    <text evidence="1">The sequence shown here is derived from an EMBL/GenBank/DDBJ whole genome shotgun (WGS) entry which is preliminary data.</text>
</comment>
<dbReference type="EMBL" id="JASPKZ010003437">
    <property type="protein sequence ID" value="KAJ9593472.1"/>
    <property type="molecule type" value="Genomic_DNA"/>
</dbReference>
<evidence type="ECO:0000313" key="2">
    <source>
        <dbReference type="Proteomes" id="UP001233999"/>
    </source>
</evidence>
<dbReference type="Proteomes" id="UP001233999">
    <property type="component" value="Unassembled WGS sequence"/>
</dbReference>
<protein>
    <submittedName>
        <fullName evidence="1">Uncharacterized protein</fullName>
    </submittedName>
</protein>